<evidence type="ECO:0000313" key="1">
    <source>
        <dbReference type="EMBL" id="MPY65578.1"/>
    </source>
</evidence>
<organism evidence="1 2">
    <name type="scientific">Deinococcus terrestris</name>
    <dbReference type="NCBI Taxonomy" id="2651870"/>
    <lineage>
        <taxon>Bacteria</taxon>
        <taxon>Thermotogati</taxon>
        <taxon>Deinococcota</taxon>
        <taxon>Deinococci</taxon>
        <taxon>Deinococcales</taxon>
        <taxon>Deinococcaceae</taxon>
        <taxon>Deinococcus</taxon>
    </lineage>
</organism>
<name>A0A7X1TQA9_9DEIO</name>
<keyword evidence="2" id="KW-1185">Reference proteome</keyword>
<accession>A0A7X1TQA9</accession>
<reference evidence="1 2" key="1">
    <citation type="submission" date="2019-10" db="EMBL/GenBank/DDBJ databases">
        <title>Deinococcus sp. isolated from soil.</title>
        <authorList>
            <person name="Li Y."/>
            <person name="Wang J."/>
        </authorList>
    </citation>
    <scope>NUCLEOTIDE SEQUENCE [LARGE SCALE GENOMIC DNA]</scope>
    <source>
        <strain evidence="1 2">SDU3-2</strain>
    </source>
</reference>
<dbReference type="Proteomes" id="UP000484842">
    <property type="component" value="Unassembled WGS sequence"/>
</dbReference>
<dbReference type="RefSeq" id="WP_152868661.1">
    <property type="nucleotide sequence ID" value="NZ_WBSL01000001.1"/>
</dbReference>
<protein>
    <submittedName>
        <fullName evidence="1">Uncharacterized protein</fullName>
    </submittedName>
</protein>
<dbReference type="EMBL" id="WBSL01000001">
    <property type="protein sequence ID" value="MPY65578.1"/>
    <property type="molecule type" value="Genomic_DNA"/>
</dbReference>
<proteinExistence type="predicted"/>
<sequence>MTEQTPPEVLAGILARWQRREYAELARWLPASGVRPDPWRTPTGREVKAARLHYRRQPLRDFRILTATDTDPAAANVVADLFCVVEGELEWQRRRYRMIYLGPDGRPLPRDCPEGLWVPLAVYVVALPPGLRA</sequence>
<gene>
    <name evidence="1" type="ORF">F8S09_02565</name>
</gene>
<comment type="caution">
    <text evidence="1">The sequence shown here is derived from an EMBL/GenBank/DDBJ whole genome shotgun (WGS) entry which is preliminary data.</text>
</comment>
<dbReference type="AlphaFoldDB" id="A0A7X1TQA9"/>
<evidence type="ECO:0000313" key="2">
    <source>
        <dbReference type="Proteomes" id="UP000484842"/>
    </source>
</evidence>